<protein>
    <submittedName>
        <fullName evidence="2">DUF4307 domain-containing protein</fullName>
    </submittedName>
</protein>
<sequence>MSSSLDSRYGTANRRQKLPRSFWISLAVIVSVIGIAFVGWVQLHQASSSPDFRDISHNLKSDDEVTLTFEVVKDPESTAICALKALNEASAPVGWTEVTIGPNSPEMGDSTVRQQTSTVRVLSTATTVTVDRCWNAG</sequence>
<dbReference type="Proteomes" id="UP000516421">
    <property type="component" value="Chromosome"/>
</dbReference>
<evidence type="ECO:0000256" key="1">
    <source>
        <dbReference type="SAM" id="Phobius"/>
    </source>
</evidence>
<organism evidence="2 3">
    <name type="scientific">Rothia amarae</name>
    <dbReference type="NCBI Taxonomy" id="169480"/>
    <lineage>
        <taxon>Bacteria</taxon>
        <taxon>Bacillati</taxon>
        <taxon>Actinomycetota</taxon>
        <taxon>Actinomycetes</taxon>
        <taxon>Micrococcales</taxon>
        <taxon>Micrococcaceae</taxon>
        <taxon>Rothia</taxon>
    </lineage>
</organism>
<gene>
    <name evidence="2" type="ORF">IDM48_08945</name>
</gene>
<evidence type="ECO:0000313" key="3">
    <source>
        <dbReference type="Proteomes" id="UP000516421"/>
    </source>
</evidence>
<keyword evidence="1" id="KW-1133">Transmembrane helix</keyword>
<evidence type="ECO:0000313" key="2">
    <source>
        <dbReference type="EMBL" id="QNV39495.1"/>
    </source>
</evidence>
<feature type="transmembrane region" description="Helical" evidence="1">
    <location>
        <begin position="21"/>
        <end position="43"/>
    </location>
</feature>
<dbReference type="RefSeq" id="WP_158004418.1">
    <property type="nucleotide sequence ID" value="NZ_CP061538.1"/>
</dbReference>
<dbReference type="KEGG" id="rama:IDM48_08945"/>
<dbReference type="InterPro" id="IPR025443">
    <property type="entry name" value="DUF4307"/>
</dbReference>
<accession>A0A7H2BIJ9</accession>
<dbReference type="Pfam" id="PF14155">
    <property type="entry name" value="DUF4307"/>
    <property type="match status" value="1"/>
</dbReference>
<keyword evidence="1" id="KW-0812">Transmembrane</keyword>
<name>A0A7H2BIJ9_9MICC</name>
<dbReference type="EMBL" id="CP061538">
    <property type="protein sequence ID" value="QNV39495.1"/>
    <property type="molecule type" value="Genomic_DNA"/>
</dbReference>
<keyword evidence="1" id="KW-0472">Membrane</keyword>
<reference evidence="2 3" key="1">
    <citation type="submission" date="2020-09" db="EMBL/GenBank/DDBJ databases">
        <title>Investigation of environmental microbe.</title>
        <authorList>
            <person name="Ou Y."/>
            <person name="Kang Q."/>
        </authorList>
    </citation>
    <scope>NUCLEOTIDE SEQUENCE [LARGE SCALE GENOMIC DNA]</scope>
    <source>
        <strain evidence="2 3">KJZ-9</strain>
    </source>
</reference>
<dbReference type="AlphaFoldDB" id="A0A7H2BIJ9"/>
<proteinExistence type="predicted"/>
<keyword evidence="3" id="KW-1185">Reference proteome</keyword>